<name>A0A0B7MVD3_9FUNG</name>
<reference evidence="1 2" key="1">
    <citation type="submission" date="2014-09" db="EMBL/GenBank/DDBJ databases">
        <authorList>
            <person name="Ellenberger Sabrina"/>
        </authorList>
    </citation>
    <scope>NUCLEOTIDE SEQUENCE [LARGE SCALE GENOMIC DNA]</scope>
    <source>
        <strain evidence="1 2">CBS 412.66</strain>
    </source>
</reference>
<evidence type="ECO:0000313" key="2">
    <source>
        <dbReference type="Proteomes" id="UP000054107"/>
    </source>
</evidence>
<gene>
    <name evidence="1" type="primary">PARPA_03643.1 scaffold 9253</name>
</gene>
<accession>A0A0B7MVD3</accession>
<proteinExistence type="predicted"/>
<dbReference type="AlphaFoldDB" id="A0A0B7MVD3"/>
<dbReference type="EMBL" id="LN723087">
    <property type="protein sequence ID" value="CEP10026.1"/>
    <property type="molecule type" value="Genomic_DNA"/>
</dbReference>
<organism evidence="1 2">
    <name type="scientific">Parasitella parasitica</name>
    <dbReference type="NCBI Taxonomy" id="35722"/>
    <lineage>
        <taxon>Eukaryota</taxon>
        <taxon>Fungi</taxon>
        <taxon>Fungi incertae sedis</taxon>
        <taxon>Mucoromycota</taxon>
        <taxon>Mucoromycotina</taxon>
        <taxon>Mucoromycetes</taxon>
        <taxon>Mucorales</taxon>
        <taxon>Mucorineae</taxon>
        <taxon>Mucoraceae</taxon>
        <taxon>Parasitella</taxon>
    </lineage>
</organism>
<keyword evidence="2" id="KW-1185">Reference proteome</keyword>
<evidence type="ECO:0000313" key="1">
    <source>
        <dbReference type="EMBL" id="CEP10026.1"/>
    </source>
</evidence>
<protein>
    <submittedName>
        <fullName evidence="1">Uncharacterized protein</fullName>
    </submittedName>
</protein>
<dbReference type="Proteomes" id="UP000054107">
    <property type="component" value="Unassembled WGS sequence"/>
</dbReference>
<sequence>MGYDTITDKNYQQNRIVASFPNFRREYPAIVYSIEDHPNRGYGGSLAAACVKLGTAYLNHIDTIRGLLNKLATEFCYEVATSTVFTEPAAAKIDHAGHIADNDHADEKFAGAATDVAIAASNTPASDAAALFATTTATNAAKSSQAAAATNSTGAGNLDPSSPASVADNIFPKWSKQKFKPTTSVPLVVYGNGMKGSGLVPMRGYLSGNTGALESSSKLEPELSRLQSLLLTSSELQKCIAIIKISS</sequence>